<reference evidence="10 11" key="1">
    <citation type="submission" date="2018-09" db="EMBL/GenBank/DDBJ databases">
        <title>Streptomyces sp. nov. DS1-2, an endophytic actinomycete isolated from roots of Dendrobium scabrilingue.</title>
        <authorList>
            <person name="Kuncharoen N."/>
            <person name="Kudo T."/>
            <person name="Ohkuma M."/>
            <person name="Yuki M."/>
            <person name="Tanasupawat S."/>
        </authorList>
    </citation>
    <scope>NUCLEOTIDE SEQUENCE [LARGE SCALE GENOMIC DNA]</scope>
    <source>
        <strain evidence="8 11">AZ1-7</strain>
        <strain evidence="9 10">DS1-2</strain>
    </source>
</reference>
<keyword evidence="6" id="KW-0813">Transport</keyword>
<organism evidence="8 11">
    <name type="scientific">Streptomyces radicis</name>
    <dbReference type="NCBI Taxonomy" id="1750517"/>
    <lineage>
        <taxon>Bacteria</taxon>
        <taxon>Bacillati</taxon>
        <taxon>Actinomycetota</taxon>
        <taxon>Actinomycetes</taxon>
        <taxon>Kitasatosporales</taxon>
        <taxon>Streptomycetaceae</taxon>
        <taxon>Streptomyces</taxon>
    </lineage>
</organism>
<evidence type="ECO:0000256" key="4">
    <source>
        <dbReference type="ARBA" id="ARBA00023136"/>
    </source>
</evidence>
<evidence type="ECO:0000256" key="1">
    <source>
        <dbReference type="ARBA" id="ARBA00004141"/>
    </source>
</evidence>
<evidence type="ECO:0000313" key="10">
    <source>
        <dbReference type="Proteomes" id="UP000268652"/>
    </source>
</evidence>
<dbReference type="PIRSF" id="PIRSF006648">
    <property type="entry name" value="DrrB"/>
    <property type="match status" value="1"/>
</dbReference>
<feature type="transmembrane region" description="Helical" evidence="6">
    <location>
        <begin position="163"/>
        <end position="184"/>
    </location>
</feature>
<dbReference type="GO" id="GO:0046677">
    <property type="term" value="P:response to antibiotic"/>
    <property type="evidence" value="ECO:0007669"/>
    <property type="project" value="UniProtKB-KW"/>
</dbReference>
<dbReference type="AlphaFoldDB" id="A0A3A9WUN6"/>
<keyword evidence="10" id="KW-1185">Reference proteome</keyword>
<keyword evidence="3 6" id="KW-1133">Transmembrane helix</keyword>
<proteinExistence type="inferred from homology"/>
<evidence type="ECO:0000256" key="5">
    <source>
        <dbReference type="ARBA" id="ARBA00023251"/>
    </source>
</evidence>
<dbReference type="PROSITE" id="PS51012">
    <property type="entry name" value="ABC_TM2"/>
    <property type="match status" value="1"/>
</dbReference>
<comment type="caution">
    <text evidence="8">The sequence shown here is derived from an EMBL/GenBank/DDBJ whole genome shotgun (WGS) entry which is preliminary data.</text>
</comment>
<evidence type="ECO:0000256" key="2">
    <source>
        <dbReference type="ARBA" id="ARBA00022692"/>
    </source>
</evidence>
<name>A0A3A9WUN6_9ACTN</name>
<dbReference type="OrthoDB" id="3214063at2"/>
<dbReference type="EMBL" id="RBDX01000003">
    <property type="protein sequence ID" value="RKN11516.1"/>
    <property type="molecule type" value="Genomic_DNA"/>
</dbReference>
<dbReference type="Proteomes" id="UP000268652">
    <property type="component" value="Unassembled WGS sequence"/>
</dbReference>
<evidence type="ECO:0000313" key="8">
    <source>
        <dbReference type="EMBL" id="RKN11516.1"/>
    </source>
</evidence>
<feature type="domain" description="ABC transmembrane type-2" evidence="7">
    <location>
        <begin position="46"/>
        <end position="269"/>
    </location>
</feature>
<keyword evidence="2 6" id="KW-0812">Transmembrane</keyword>
<feature type="transmembrane region" description="Helical" evidence="6">
    <location>
        <begin position="125"/>
        <end position="151"/>
    </location>
</feature>
<evidence type="ECO:0000313" key="9">
    <source>
        <dbReference type="EMBL" id="RKN26465.1"/>
    </source>
</evidence>
<gene>
    <name evidence="9" type="ORF">D7318_03500</name>
    <name evidence="8" type="ORF">D7319_06160</name>
</gene>
<dbReference type="GO" id="GO:0140359">
    <property type="term" value="F:ABC-type transporter activity"/>
    <property type="evidence" value="ECO:0007669"/>
    <property type="project" value="InterPro"/>
</dbReference>
<feature type="transmembrane region" description="Helical" evidence="6">
    <location>
        <begin position="196"/>
        <end position="212"/>
    </location>
</feature>
<dbReference type="Pfam" id="PF01061">
    <property type="entry name" value="ABC2_membrane"/>
    <property type="match status" value="1"/>
</dbReference>
<dbReference type="GO" id="GO:0043190">
    <property type="term" value="C:ATP-binding cassette (ABC) transporter complex"/>
    <property type="evidence" value="ECO:0007669"/>
    <property type="project" value="InterPro"/>
</dbReference>
<keyword evidence="4 6" id="KW-0472">Membrane</keyword>
<keyword evidence="6" id="KW-1003">Cell membrane</keyword>
<dbReference type="PANTHER" id="PTHR43027:SF2">
    <property type="entry name" value="TRANSPORT PERMEASE PROTEIN"/>
    <property type="match status" value="1"/>
</dbReference>
<feature type="transmembrane region" description="Helical" evidence="6">
    <location>
        <begin position="249"/>
        <end position="270"/>
    </location>
</feature>
<keyword evidence="5" id="KW-0046">Antibiotic resistance</keyword>
<dbReference type="PANTHER" id="PTHR43027">
    <property type="entry name" value="DOXORUBICIN RESISTANCE ABC TRANSPORTER PERMEASE PROTEIN DRRC-RELATED"/>
    <property type="match status" value="1"/>
</dbReference>
<sequence length="276" mass="29127">MSVTGAEGATKSGGLWSVLGLPSPSAWRRMRALARAELTLLLRNRTAVFVSLAMPVLMMGATSSTVGELDLEGTGFSAGEVVLTGGLGIVLVLVIYTGLIPTYVARREERTLKRLRTGELTDGEILVGSAAPAATLALAQCVILVACGVLAFDVSAPRSLPLLLVGIVLGFVMLTALAAATAAFTKTVESAQITSMPLLMVSLVGSGLMVPLEVMPDAMAAVCRVFPVTSLTELMRDGWLGGLDGTERLRALVVAVAWTAFAVFAVRRWFRWEPRH</sequence>
<dbReference type="Proteomes" id="UP000275024">
    <property type="component" value="Unassembled WGS sequence"/>
</dbReference>
<dbReference type="InterPro" id="IPR047817">
    <property type="entry name" value="ABC2_TM_bact-type"/>
</dbReference>
<evidence type="ECO:0000313" key="11">
    <source>
        <dbReference type="Proteomes" id="UP000275024"/>
    </source>
</evidence>
<protein>
    <recommendedName>
        <fullName evidence="6">Transport permease protein</fullName>
    </recommendedName>
</protein>
<comment type="subcellular location">
    <subcellularLocation>
        <location evidence="6">Cell membrane</location>
        <topology evidence="6">Multi-pass membrane protein</topology>
    </subcellularLocation>
    <subcellularLocation>
        <location evidence="1">Membrane</location>
        <topology evidence="1">Multi-pass membrane protein</topology>
    </subcellularLocation>
</comment>
<evidence type="ECO:0000259" key="7">
    <source>
        <dbReference type="PROSITE" id="PS51012"/>
    </source>
</evidence>
<feature type="transmembrane region" description="Helical" evidence="6">
    <location>
        <begin position="81"/>
        <end position="104"/>
    </location>
</feature>
<evidence type="ECO:0000256" key="6">
    <source>
        <dbReference type="RuleBase" id="RU361157"/>
    </source>
</evidence>
<comment type="similarity">
    <text evidence="6">Belongs to the ABC-2 integral membrane protein family.</text>
</comment>
<dbReference type="RefSeq" id="WP_120695347.1">
    <property type="nucleotide sequence ID" value="NZ_RBDX01000003.1"/>
</dbReference>
<evidence type="ECO:0000256" key="3">
    <source>
        <dbReference type="ARBA" id="ARBA00022989"/>
    </source>
</evidence>
<feature type="transmembrane region" description="Helical" evidence="6">
    <location>
        <begin position="38"/>
        <end position="61"/>
    </location>
</feature>
<dbReference type="EMBL" id="RBDY01000002">
    <property type="protein sequence ID" value="RKN26465.1"/>
    <property type="molecule type" value="Genomic_DNA"/>
</dbReference>
<dbReference type="InterPro" id="IPR000412">
    <property type="entry name" value="ABC_2_transport"/>
</dbReference>
<accession>A0A3A9WUN6</accession>
<dbReference type="InterPro" id="IPR052902">
    <property type="entry name" value="ABC-2_transporter"/>
</dbReference>
<dbReference type="InterPro" id="IPR013525">
    <property type="entry name" value="ABC2_TM"/>
</dbReference>